<evidence type="ECO:0000313" key="3">
    <source>
        <dbReference type="EMBL" id="MBD3364275.1"/>
    </source>
</evidence>
<protein>
    <recommendedName>
        <fullName evidence="2">Baseplate protein J-like barrel domain-containing protein</fullName>
    </recommendedName>
</protein>
<dbReference type="AlphaFoldDB" id="A0A9D5QDQ0"/>
<evidence type="ECO:0000256" key="1">
    <source>
        <dbReference type="SAM" id="SignalP"/>
    </source>
</evidence>
<feature type="chain" id="PRO_5038493723" description="Baseplate protein J-like barrel domain-containing protein" evidence="1">
    <location>
        <begin position="24"/>
        <end position="1197"/>
    </location>
</feature>
<gene>
    <name evidence="3" type="ORF">GF359_03575</name>
</gene>
<keyword evidence="1" id="KW-0732">Signal</keyword>
<dbReference type="Gene3D" id="2.60.40.4070">
    <property type="match status" value="1"/>
</dbReference>
<feature type="domain" description="Baseplate protein J-like barrel" evidence="2">
    <location>
        <begin position="625"/>
        <end position="712"/>
    </location>
</feature>
<reference evidence="3" key="1">
    <citation type="submission" date="2019-11" db="EMBL/GenBank/DDBJ databases">
        <title>Microbial mats filling the niche in hypersaline microbial mats.</title>
        <authorList>
            <person name="Wong H.L."/>
            <person name="Macleod F.I."/>
            <person name="White R.A. III"/>
            <person name="Burns B.P."/>
        </authorList>
    </citation>
    <scope>NUCLEOTIDE SEQUENCE</scope>
    <source>
        <strain evidence="3">Bin_327</strain>
    </source>
</reference>
<evidence type="ECO:0000259" key="2">
    <source>
        <dbReference type="Pfam" id="PF04865"/>
    </source>
</evidence>
<dbReference type="EMBL" id="WJKJ01000112">
    <property type="protein sequence ID" value="MBD3364275.1"/>
    <property type="molecule type" value="Genomic_DNA"/>
</dbReference>
<feature type="signal peptide" evidence="1">
    <location>
        <begin position="1"/>
        <end position="23"/>
    </location>
</feature>
<comment type="caution">
    <text evidence="3">The sequence shown here is derived from an EMBL/GenBank/DDBJ whole genome shotgun (WGS) entry which is preliminary data.</text>
</comment>
<evidence type="ECO:0000313" key="4">
    <source>
        <dbReference type="Proteomes" id="UP000630660"/>
    </source>
</evidence>
<organism evidence="3 4">
    <name type="scientific">candidate division WOR-3 bacterium</name>
    <dbReference type="NCBI Taxonomy" id="2052148"/>
    <lineage>
        <taxon>Bacteria</taxon>
        <taxon>Bacteria division WOR-3</taxon>
    </lineage>
</organism>
<dbReference type="Proteomes" id="UP000630660">
    <property type="component" value="Unassembled WGS sequence"/>
</dbReference>
<accession>A0A9D5QDQ0</accession>
<proteinExistence type="predicted"/>
<sequence>MMKMNKIFLALAVLSLLASPLGAVMNDAFGLDYVQQPGVRLLTEVTDEPAWFWMIWFAGAGNISDITISNTLQGGYFKRHPVDEHEFRGQLYTHNGYGDNFEFPAGSEQFYGWAFGIWVGSNYPAQIGGGGSGRKPNVSKCAFNSDLGAMAAPEMSSAGTMQDISQLGMYFSDMTIPEISGFEGVGDFLFAQGGATPLEYQTLWPFTDTMINEKRRAIDMPEVDPENGDIISKQDTYACGGDWIPAKDAAAIWIRQLGPYDVWGQGIRIEQRTYSWDYDYNKDYVYFNYKIRNMNDFTLDSVYLSWFMDNDIGSGGASAGDDGSWDDLIGFDQELNMGYTYDAGGSESGWITAAGYIGCIFLETPEDIGLTGFETWQNGFEIDRDGTDSLKYAYMTSTDFVTWENPNDVRMLMNCGPIDELAPGEEVEITIAVACAYSLDELREKAEAARIQFENGYFGYSPPPNPALSVVAGDSVVYLNWSSDPEDYVDPMSGEKTFEGYRVYKSLSGISGTWDLLAEYDLQGSYNPDTVVTEHTVGPTKSTIEFVGFHSLPLLRGDKSAIGYSDNTYTITFEDTMYYRVYDVGNQELLTYNNNALEEGGYCVLTSRNGTPEELDAAEKAEGEVTFSGSDGTEIPEGTVVATDVDDPIFGYVEFKTTEDGSIGSEGSLTLDVEAVLAGASGNVYAGAVTTLVDDTISGVTSVTNANAIKDGKDGQTQYPYESGDIIFIDGAQVVIEDGDPAQAEQGDILEPRAGEHFTVKTFSEEQLGGQEGIRHFYIDDEVKNGQIYYYSVTSYSRAQPTEDVGSLEGGLSGKSYWAVPRSNPMGWQEAVTTPAERISGSGTALVEVEVVSPEEVTGDTYQVGFKEDPETETIRLAYFEDETADSLILDDFRYRSGEFSGPVLDGVFIRVAGVSMDTLDTEELIDSLKTEWLEKDTANDPTDMDFQVEWTGNTAGEPITVLKDYLVEIVEHNTDRAGRDCHIAVSLYDDPSQEVDIFWADPETALIKNGSSFQIYDEGVTKLTVYFIDTVFVVDTSVIDNDTIIDTTRKAITPKPGEKFLIKTLPSTTPQDIFRYTTGTSLVDADDTTRTLKDIRVVPNPYYIRAPWDLSQYTRRVMFQYLPTNCTIRVFNTAGLLIRTIEHEGEGEEGLLDGNAGSEPWDLLTDEGLDCTSGLYIWQVETEDGDKAWGKFAIVR</sequence>
<name>A0A9D5QDQ0_UNCW3</name>
<dbReference type="Pfam" id="PF04865">
    <property type="entry name" value="Baseplate_J"/>
    <property type="match status" value="1"/>
</dbReference>
<dbReference type="InterPro" id="IPR006949">
    <property type="entry name" value="Barrel_Baseplate_J-like"/>
</dbReference>